<keyword evidence="3" id="KW-1185">Reference proteome</keyword>
<dbReference type="Proteomes" id="UP000574931">
    <property type="component" value="Unassembled WGS sequence"/>
</dbReference>
<organism evidence="2 3">
    <name type="scientific">Ochrobactrum soli</name>
    <dbReference type="NCBI Taxonomy" id="2448455"/>
    <lineage>
        <taxon>Bacteria</taxon>
        <taxon>Pseudomonadati</taxon>
        <taxon>Pseudomonadota</taxon>
        <taxon>Alphaproteobacteria</taxon>
        <taxon>Hyphomicrobiales</taxon>
        <taxon>Brucellaceae</taxon>
        <taxon>Brucella/Ochrobactrum group</taxon>
        <taxon>Ochrobactrum</taxon>
    </lineage>
</organism>
<evidence type="ECO:0000256" key="1">
    <source>
        <dbReference type="SAM" id="SignalP"/>
    </source>
</evidence>
<keyword evidence="1" id="KW-0732">Signal</keyword>
<name>A0A849KN52_9HYPH</name>
<dbReference type="RefSeq" id="WP_171319616.1">
    <property type="nucleotide sequence ID" value="NZ_JABFCY010000023.1"/>
</dbReference>
<dbReference type="EMBL" id="JABFCY010000023">
    <property type="protein sequence ID" value="NNU63315.1"/>
    <property type="molecule type" value="Genomic_DNA"/>
</dbReference>
<accession>A0A849KN52</accession>
<comment type="caution">
    <text evidence="2">The sequence shown here is derived from an EMBL/GenBank/DDBJ whole genome shotgun (WGS) entry which is preliminary data.</text>
</comment>
<feature type="chain" id="PRO_5032849827" evidence="1">
    <location>
        <begin position="21"/>
        <end position="286"/>
    </location>
</feature>
<evidence type="ECO:0000313" key="2">
    <source>
        <dbReference type="EMBL" id="NNU63315.1"/>
    </source>
</evidence>
<proteinExistence type="predicted"/>
<protein>
    <submittedName>
        <fullName evidence="2">Uncharacterized protein</fullName>
    </submittedName>
</protein>
<reference evidence="2 3" key="1">
    <citation type="submission" date="2020-05" db="EMBL/GenBank/DDBJ databases">
        <title>Draft Genome Sequence of Ochrobactrum soli Isolated from Stable Fly Gut.</title>
        <authorList>
            <person name="Pileggi M.T."/>
            <person name="Vazhakkala L.J."/>
            <person name="Wong C.N."/>
        </authorList>
    </citation>
    <scope>NUCLEOTIDE SEQUENCE [LARGE SCALE GENOMIC DNA]</scope>
    <source>
        <strain evidence="2 3">MTP-C0764</strain>
    </source>
</reference>
<evidence type="ECO:0000313" key="3">
    <source>
        <dbReference type="Proteomes" id="UP000574931"/>
    </source>
</evidence>
<feature type="signal peptide" evidence="1">
    <location>
        <begin position="1"/>
        <end position="20"/>
    </location>
</feature>
<dbReference type="AlphaFoldDB" id="A0A849KN52"/>
<gene>
    <name evidence="2" type="ORF">HKX02_24105</name>
</gene>
<sequence length="286" mass="32386">MRVIKIYFILVTLFTATNDATPNTIPVSLNSSVELLNKLYYGQVEICEAAANFLKESAIKCSGVMVHGQEAQETHVWIPSQNDPRKAVSFSYLRYDIPTSKLYNPAGFIYDQFNSSVLDYYCLYPFDADTVNTDFHPSSSHGCGLSGTDYKENDFASCPKVSVATSDEFIQKYLKNREPQPQLRESCSFIADKKEGFEASINVQKETKSPYWNELIMSNWTEAEARTLPITAFFYIFGSDAGRRTALRFQADYCSMYKKFIPVVSLDFKKEADAFKGSLDDQQPCP</sequence>